<feature type="transmembrane region" description="Helical" evidence="6">
    <location>
        <begin position="439"/>
        <end position="459"/>
    </location>
</feature>
<feature type="transmembrane region" description="Helical" evidence="6">
    <location>
        <begin position="381"/>
        <end position="402"/>
    </location>
</feature>
<protein>
    <submittedName>
        <fullName evidence="7">Lipopolysaccharide biosynthesis protein</fullName>
    </submittedName>
</protein>
<dbReference type="InterPro" id="IPR050833">
    <property type="entry name" value="Poly_Biosynth_Transport"/>
</dbReference>
<evidence type="ECO:0000313" key="8">
    <source>
        <dbReference type="Proteomes" id="UP000823617"/>
    </source>
</evidence>
<reference evidence="7" key="2">
    <citation type="journal article" date="2021" name="PeerJ">
        <title>Extensive microbial diversity within the chicken gut microbiome revealed by metagenomics and culture.</title>
        <authorList>
            <person name="Gilroy R."/>
            <person name="Ravi A."/>
            <person name="Getino M."/>
            <person name="Pursley I."/>
            <person name="Horton D.L."/>
            <person name="Alikhan N.F."/>
            <person name="Baker D."/>
            <person name="Gharbi K."/>
            <person name="Hall N."/>
            <person name="Watson M."/>
            <person name="Adriaenssens E.M."/>
            <person name="Foster-Nyarko E."/>
            <person name="Jarju S."/>
            <person name="Secka A."/>
            <person name="Antonio M."/>
            <person name="Oren A."/>
            <person name="Chaudhuri R.R."/>
            <person name="La Ragione R."/>
            <person name="Hildebrand F."/>
            <person name="Pallen M.J."/>
        </authorList>
    </citation>
    <scope>NUCLEOTIDE SEQUENCE</scope>
    <source>
        <strain evidence="7">B1-3475</strain>
    </source>
</reference>
<evidence type="ECO:0000256" key="4">
    <source>
        <dbReference type="ARBA" id="ARBA00022989"/>
    </source>
</evidence>
<accession>A0A9D9MYV9</accession>
<gene>
    <name evidence="7" type="ORF">IAC08_01240</name>
</gene>
<feature type="transmembrane region" description="Helical" evidence="6">
    <location>
        <begin position="471"/>
        <end position="494"/>
    </location>
</feature>
<dbReference type="Proteomes" id="UP000823617">
    <property type="component" value="Unassembled WGS sequence"/>
</dbReference>
<feature type="transmembrane region" description="Helical" evidence="6">
    <location>
        <begin position="348"/>
        <end position="369"/>
    </location>
</feature>
<dbReference type="GO" id="GO:0005886">
    <property type="term" value="C:plasma membrane"/>
    <property type="evidence" value="ECO:0007669"/>
    <property type="project" value="UniProtKB-SubCell"/>
</dbReference>
<evidence type="ECO:0000256" key="2">
    <source>
        <dbReference type="ARBA" id="ARBA00022475"/>
    </source>
</evidence>
<keyword evidence="3 6" id="KW-0812">Transmembrane</keyword>
<feature type="transmembrane region" description="Helical" evidence="6">
    <location>
        <begin position="88"/>
        <end position="117"/>
    </location>
</feature>
<dbReference type="Pfam" id="PF01554">
    <property type="entry name" value="MatE"/>
    <property type="match status" value="1"/>
</dbReference>
<comment type="caution">
    <text evidence="7">The sequence shown here is derived from an EMBL/GenBank/DDBJ whole genome shotgun (WGS) entry which is preliminary data.</text>
</comment>
<feature type="transmembrane region" description="Helical" evidence="6">
    <location>
        <begin position="46"/>
        <end position="67"/>
    </location>
</feature>
<organism evidence="7 8">
    <name type="scientific">Candidatus Cryptobacteroides intestinigallinarum</name>
    <dbReference type="NCBI Taxonomy" id="2840767"/>
    <lineage>
        <taxon>Bacteria</taxon>
        <taxon>Pseudomonadati</taxon>
        <taxon>Bacteroidota</taxon>
        <taxon>Bacteroidia</taxon>
        <taxon>Bacteroidales</taxon>
        <taxon>Candidatus Cryptobacteroides</taxon>
    </lineage>
</organism>
<feature type="transmembrane region" description="Helical" evidence="6">
    <location>
        <begin position="12"/>
        <end position="34"/>
    </location>
</feature>
<evidence type="ECO:0000313" key="7">
    <source>
        <dbReference type="EMBL" id="MBO8455014.1"/>
    </source>
</evidence>
<feature type="transmembrane region" description="Helical" evidence="6">
    <location>
        <begin position="129"/>
        <end position="150"/>
    </location>
</feature>
<feature type="transmembrane region" description="Helical" evidence="6">
    <location>
        <begin position="189"/>
        <end position="207"/>
    </location>
</feature>
<feature type="transmembrane region" description="Helical" evidence="6">
    <location>
        <begin position="408"/>
        <end position="427"/>
    </location>
</feature>
<evidence type="ECO:0000256" key="5">
    <source>
        <dbReference type="ARBA" id="ARBA00023136"/>
    </source>
</evidence>
<feature type="transmembrane region" description="Helical" evidence="6">
    <location>
        <begin position="316"/>
        <end position="336"/>
    </location>
</feature>
<keyword evidence="5 6" id="KW-0472">Membrane</keyword>
<dbReference type="EMBL" id="JADIMK010000010">
    <property type="protein sequence ID" value="MBO8455014.1"/>
    <property type="molecule type" value="Genomic_DNA"/>
</dbReference>
<dbReference type="PANTHER" id="PTHR30250">
    <property type="entry name" value="PST FAMILY PREDICTED COLANIC ACID TRANSPORTER"/>
    <property type="match status" value="1"/>
</dbReference>
<comment type="subcellular location">
    <subcellularLocation>
        <location evidence="1">Cell membrane</location>
        <topology evidence="1">Multi-pass membrane protein</topology>
    </subcellularLocation>
</comment>
<feature type="transmembrane region" description="Helical" evidence="6">
    <location>
        <begin position="162"/>
        <end position="183"/>
    </location>
</feature>
<evidence type="ECO:0000256" key="6">
    <source>
        <dbReference type="SAM" id="Phobius"/>
    </source>
</evidence>
<evidence type="ECO:0000256" key="1">
    <source>
        <dbReference type="ARBA" id="ARBA00004651"/>
    </source>
</evidence>
<evidence type="ECO:0000256" key="3">
    <source>
        <dbReference type="ARBA" id="ARBA00022692"/>
    </source>
</evidence>
<name>A0A9D9MYV9_9BACT</name>
<proteinExistence type="predicted"/>
<keyword evidence="4 6" id="KW-1133">Transmembrane helix</keyword>
<keyword evidence="2" id="KW-1003">Cell membrane</keyword>
<sequence length="527" mass="59232">MPQIQITDNRRVARNTVFLYVRMILILGVTLYTSRIVLDVLGVDDYGIYNVVGGVVTMFAFLSNSMASSTQRYLTYGLGRNDPDRLRTVFSAALHIHLVLGLVLVALLETAGLWFLNEKLVIDPDRMHAARWVFHFSVLTFFVNVLQVPYNAVIIAHEKMGIYAYVSVAEVVAKLVLVFLLKSLPYDKLILYGFLMLLVQVGVRVFYQIWCRSRYAECRPVAVQDRHLYREMSGFAGWNVLGSLAWIMKDQGVNILLNLFFGTAVNAARGIAAQVSYSVNSFVNNFQIAFNPQITKNYACGQTKEMERLALRGLKFSFILLYFIALPLLLNVNLILDVWLKEVPDHASSFIVLIMCDALVCSLSGSPLMTSLAATGRIRNYQVVVSILIMLTLPVSYLLFKAGTDPETVYYVMIFFSAVSGFVRFMFARHQIGFSTVAYFRTVVMRALAVVCISLPVPVLLRTVVFREDGIVSFIVLCIACVVCTGVAAWFAGLDRIERPALVKMLRDFFRKIHLIKAEDAMEGNNG</sequence>
<reference evidence="7" key="1">
    <citation type="submission" date="2020-10" db="EMBL/GenBank/DDBJ databases">
        <authorList>
            <person name="Gilroy R."/>
        </authorList>
    </citation>
    <scope>NUCLEOTIDE SEQUENCE</scope>
    <source>
        <strain evidence="7">B1-3475</strain>
    </source>
</reference>
<dbReference type="PANTHER" id="PTHR30250:SF26">
    <property type="entry name" value="PSMA PROTEIN"/>
    <property type="match status" value="1"/>
</dbReference>
<dbReference type="AlphaFoldDB" id="A0A9D9MYV9"/>
<dbReference type="InterPro" id="IPR002528">
    <property type="entry name" value="MATE_fam"/>
</dbReference>